<protein>
    <submittedName>
        <fullName evidence="4">Uncharacterized protein</fullName>
    </submittedName>
</protein>
<evidence type="ECO:0000313" key="5">
    <source>
        <dbReference type="Proteomes" id="UP000034112"/>
    </source>
</evidence>
<dbReference type="PANTHER" id="PTHR38788">
    <property type="entry name" value="CLR5 DOMAIN-CONTAINING PROTEIN"/>
    <property type="match status" value="1"/>
</dbReference>
<dbReference type="PANTHER" id="PTHR38788:SF3">
    <property type="entry name" value="CLR5 DOMAIN-CONTAINING PROTEIN"/>
    <property type="match status" value="1"/>
</dbReference>
<evidence type="ECO:0000313" key="4">
    <source>
        <dbReference type="EMBL" id="KKP04226.1"/>
    </source>
</evidence>
<organism evidence="4 5">
    <name type="scientific">Trichoderma harzianum</name>
    <name type="common">Hypocrea lixii</name>
    <dbReference type="NCBI Taxonomy" id="5544"/>
    <lineage>
        <taxon>Eukaryota</taxon>
        <taxon>Fungi</taxon>
        <taxon>Dikarya</taxon>
        <taxon>Ascomycota</taxon>
        <taxon>Pezizomycotina</taxon>
        <taxon>Sordariomycetes</taxon>
        <taxon>Hypocreomycetidae</taxon>
        <taxon>Hypocreales</taxon>
        <taxon>Hypocreaceae</taxon>
        <taxon>Trichoderma</taxon>
    </lineage>
</organism>
<feature type="domain" description="Clr5" evidence="2">
    <location>
        <begin position="1"/>
        <end position="51"/>
    </location>
</feature>
<dbReference type="OrthoDB" id="4115389at2759"/>
<feature type="region of interest" description="Disordered" evidence="1">
    <location>
        <begin position="112"/>
        <end position="175"/>
    </location>
</feature>
<dbReference type="Pfam" id="PF24465">
    <property type="entry name" value="Tri-helical"/>
    <property type="match status" value="2"/>
</dbReference>
<reference evidence="5" key="1">
    <citation type="journal article" date="2015" name="Genome Announc.">
        <title>Draft whole-genome sequence of the biocontrol agent Trichoderma harzianum T6776.</title>
        <authorList>
            <person name="Baroncelli R."/>
            <person name="Piaggeschi G."/>
            <person name="Fiorini L."/>
            <person name="Bertolini E."/>
            <person name="Zapparata A."/>
            <person name="Pe M.E."/>
            <person name="Sarrocco S."/>
            <person name="Vannacci G."/>
        </authorList>
    </citation>
    <scope>NUCLEOTIDE SEQUENCE [LARGE SCALE GENOMIC DNA]</scope>
    <source>
        <strain evidence="5">T6776</strain>
    </source>
</reference>
<evidence type="ECO:0000256" key="1">
    <source>
        <dbReference type="SAM" id="MobiDB-lite"/>
    </source>
</evidence>
<dbReference type="InterPro" id="IPR025676">
    <property type="entry name" value="Clr5_dom"/>
</dbReference>
<proteinExistence type="predicted"/>
<dbReference type="InterPro" id="IPR057940">
    <property type="entry name" value="Tri-helical_dom"/>
</dbReference>
<comment type="caution">
    <text evidence="4">The sequence shown here is derived from an EMBL/GenBank/DDBJ whole genome shotgun (WGS) entry which is preliminary data.</text>
</comment>
<dbReference type="Pfam" id="PF14420">
    <property type="entry name" value="Clr5"/>
    <property type="match status" value="1"/>
</dbReference>
<dbReference type="EMBL" id="JOKZ01000084">
    <property type="protein sequence ID" value="KKP04226.1"/>
    <property type="molecule type" value="Genomic_DNA"/>
</dbReference>
<feature type="region of interest" description="Disordered" evidence="1">
    <location>
        <begin position="366"/>
        <end position="394"/>
    </location>
</feature>
<dbReference type="AlphaFoldDB" id="A0A0F9XGT8"/>
<evidence type="ECO:0000259" key="2">
    <source>
        <dbReference type="Pfam" id="PF14420"/>
    </source>
</evidence>
<feature type="domain" description="Tri-helical" evidence="3">
    <location>
        <begin position="279"/>
        <end position="368"/>
    </location>
</feature>
<dbReference type="Proteomes" id="UP000034112">
    <property type="component" value="Unassembled WGS sequence"/>
</dbReference>
<accession>A0A0F9XGT8</accession>
<gene>
    <name evidence="4" type="ORF">THAR02_03682</name>
</gene>
<evidence type="ECO:0000259" key="3">
    <source>
        <dbReference type="Pfam" id="PF24465"/>
    </source>
</evidence>
<sequence length="583" mass="65199">MVYEWEKHREAIFQLYIQDGLPLNQVMVRLASEHSFRPKKRALQTQIRKWSYLKKQHQVKPDVPPDRVRELWELNLSWLQIAQQLQQEGFQVTEQEVAKLGKAMGLYNRQGARVRSKSIQSGRSQPSPWSLDGAYSGDESMVPRRDSTASSIEDFTSRSREPGDAMSPNRITGHSLRRRKSEMTLTAAKRMLGIDDEKIAALRNTFTAICNRRGIRSKSHTTEKWDEAIRDLLHEHPELYPRVGTSPENVERNMKALHIMCRNFAKTERLGPKMTQTDAKNALGLNPEEARVAREIMIDLLKHGGFGDKLAVTPTPDAWESLMDRWGAGYDKIGRARALIRSGNDPDEKKQKALVVLSRDVLKRLRDDRPSRQAKRKSVDDMDTLHSQRLHVDNTDGNLYAGELETQPQQNPQSSFDGAGVGNYSPMKTFDNVPESPFTFQATSSADTGTMNSYQPVQPSSGNFPLHETRIYGFQGHLNMALPDMSQYQPPPEAPLPGFAHASFTGAPYATQSHGNASFHAVAPGQWTAADTLGVLGGPLNDVSDGTMTLANGQGHFESHAWAQTSGDEAAAAYWQQLMPDAS</sequence>
<name>A0A0F9XGT8_TRIHA</name>
<feature type="domain" description="Tri-helical" evidence="3">
    <location>
        <begin position="188"/>
        <end position="269"/>
    </location>
</feature>
<feature type="compositionally biased region" description="Polar residues" evidence="1">
    <location>
        <begin position="117"/>
        <end position="128"/>
    </location>
</feature>